<protein>
    <submittedName>
        <fullName evidence="1">Uncharacterized protein</fullName>
    </submittedName>
</protein>
<feature type="non-terminal residue" evidence="1">
    <location>
        <position position="66"/>
    </location>
</feature>
<keyword evidence="2" id="KW-1185">Reference proteome</keyword>
<evidence type="ECO:0000313" key="2">
    <source>
        <dbReference type="Proteomes" id="UP001465976"/>
    </source>
</evidence>
<dbReference type="EMBL" id="JBAHYK010001929">
    <property type="protein sequence ID" value="KAL0566347.1"/>
    <property type="molecule type" value="Genomic_DNA"/>
</dbReference>
<accession>A0ABR3ETW1</accession>
<sequence length="66" mass="7251">FTVTGLPQQATQQQIATFTWSRTEGDPTTFLVATTGSLDRVPGAIQYTSVRQRQESGIMTVTFDVI</sequence>
<feature type="non-terminal residue" evidence="1">
    <location>
        <position position="1"/>
    </location>
</feature>
<gene>
    <name evidence="1" type="ORF">V5O48_015669</name>
</gene>
<evidence type="ECO:0000313" key="1">
    <source>
        <dbReference type="EMBL" id="KAL0566347.1"/>
    </source>
</evidence>
<proteinExistence type="predicted"/>
<comment type="caution">
    <text evidence="1">The sequence shown here is derived from an EMBL/GenBank/DDBJ whole genome shotgun (WGS) entry which is preliminary data.</text>
</comment>
<reference evidence="1 2" key="1">
    <citation type="submission" date="2024-02" db="EMBL/GenBank/DDBJ databases">
        <title>A draft genome for the cacao thread blight pathogen Marasmius crinis-equi.</title>
        <authorList>
            <person name="Cohen S.P."/>
            <person name="Baruah I.K."/>
            <person name="Amoako-Attah I."/>
            <person name="Bukari Y."/>
            <person name="Meinhardt L.W."/>
            <person name="Bailey B.A."/>
        </authorList>
    </citation>
    <scope>NUCLEOTIDE SEQUENCE [LARGE SCALE GENOMIC DNA]</scope>
    <source>
        <strain evidence="1 2">GH-76</strain>
    </source>
</reference>
<name>A0ABR3ETW1_9AGAR</name>
<organism evidence="1 2">
    <name type="scientific">Marasmius crinis-equi</name>
    <dbReference type="NCBI Taxonomy" id="585013"/>
    <lineage>
        <taxon>Eukaryota</taxon>
        <taxon>Fungi</taxon>
        <taxon>Dikarya</taxon>
        <taxon>Basidiomycota</taxon>
        <taxon>Agaricomycotina</taxon>
        <taxon>Agaricomycetes</taxon>
        <taxon>Agaricomycetidae</taxon>
        <taxon>Agaricales</taxon>
        <taxon>Marasmiineae</taxon>
        <taxon>Marasmiaceae</taxon>
        <taxon>Marasmius</taxon>
    </lineage>
</organism>
<dbReference type="Proteomes" id="UP001465976">
    <property type="component" value="Unassembled WGS sequence"/>
</dbReference>